<organism evidence="1 2">
    <name type="scientific">Blastococcus saxobsidens</name>
    <dbReference type="NCBI Taxonomy" id="138336"/>
    <lineage>
        <taxon>Bacteria</taxon>
        <taxon>Bacillati</taxon>
        <taxon>Actinomycetota</taxon>
        <taxon>Actinomycetes</taxon>
        <taxon>Geodermatophilales</taxon>
        <taxon>Geodermatophilaceae</taxon>
        <taxon>Blastococcus</taxon>
    </lineage>
</organism>
<dbReference type="AlphaFoldDB" id="A0A4Q7Y8Y1"/>
<dbReference type="GO" id="GO:0016301">
    <property type="term" value="F:kinase activity"/>
    <property type="evidence" value="ECO:0007669"/>
    <property type="project" value="UniProtKB-KW"/>
</dbReference>
<evidence type="ECO:0000313" key="2">
    <source>
        <dbReference type="Proteomes" id="UP000292507"/>
    </source>
</evidence>
<gene>
    <name evidence="1" type="ORF">BKA19_2180</name>
</gene>
<dbReference type="Gene3D" id="3.30.565.10">
    <property type="entry name" value="Histidine kinase-like ATPase, C-terminal domain"/>
    <property type="match status" value="1"/>
</dbReference>
<sequence>MTEPFDPLAGAEAAFLQAAIKQRVRNIIRSYNHPADILAEPTQNSVDEVDEAVRSGAVDRGRIVVGIDCSNAKVSVEDNGRGISVENVKRLLAPDMTEKATLFKNGLSRGHKGVGLTFLAYGFNYFELESRTTQEHYRVRIENARQWVEDPDLDVPPIAALTRLGPDEGRLRETGTVLTIQVSDQTEPRNLARTFPSRDYSRTVLETQTAIGVYPKGSTLGSSSFDAQLDWRSSDGALSSCELKTTYRFPHLGLSKGPKVIDVGAYLASSPGVEPPLRLRKKHQAAYRFYGTDKLVTMVPDVVGVGDLLTDRAAVEVLLRKHSVTAYALAGYSAAYKDTLSKSWTVPMNRRLIGPSIRVATDGMISSWQRDLSLSHRGFNVERIWLIVHLNGVEPDLGRKDYPPQILELLNVLENPLADDIAREGAAFLIPTTRSGKSIDYEDPKVKATARKSDPLSVQTAEGLPTLRYLSEPREEQDVVALFNEMRGASILGHFRPVFFSGSYVYDSYLTYTPEEVAEEIRELLPASDGALPGRSLEGVAEFKYDLGEMLPDLVRELKTWSEIRWLVCWSASKATYTQGGLTVEVTTVRPEDSEYVGVTHIATLSTAGEAVVHVISLKSLIQALGERED</sequence>
<dbReference type="Proteomes" id="UP000292507">
    <property type="component" value="Unassembled WGS sequence"/>
</dbReference>
<accession>A0A4Q7Y8Y1</accession>
<dbReference type="EMBL" id="SHKV01000001">
    <property type="protein sequence ID" value="RZU32485.1"/>
    <property type="molecule type" value="Genomic_DNA"/>
</dbReference>
<dbReference type="SUPFAM" id="SSF55874">
    <property type="entry name" value="ATPase domain of HSP90 chaperone/DNA topoisomerase II/histidine kinase"/>
    <property type="match status" value="1"/>
</dbReference>
<name>A0A4Q7Y8Y1_9ACTN</name>
<keyword evidence="2" id="KW-1185">Reference proteome</keyword>
<reference evidence="1 2" key="1">
    <citation type="submission" date="2019-02" db="EMBL/GenBank/DDBJ databases">
        <title>Sequencing the genomes of 1000 actinobacteria strains.</title>
        <authorList>
            <person name="Klenk H.-P."/>
        </authorList>
    </citation>
    <scope>NUCLEOTIDE SEQUENCE [LARGE SCALE GENOMIC DNA]</scope>
    <source>
        <strain evidence="1 2">DSM 44509</strain>
    </source>
</reference>
<dbReference type="RefSeq" id="WP_104528376.1">
    <property type="nucleotide sequence ID" value="NZ_POQT01000013.1"/>
</dbReference>
<keyword evidence="1" id="KW-0418">Kinase</keyword>
<evidence type="ECO:0000313" key="1">
    <source>
        <dbReference type="EMBL" id="RZU32485.1"/>
    </source>
</evidence>
<keyword evidence="1" id="KW-0808">Transferase</keyword>
<protein>
    <submittedName>
        <fullName evidence="1">Histidine kinase/DNA gyrase B/HSP90-like ATPase</fullName>
    </submittedName>
</protein>
<comment type="caution">
    <text evidence="1">The sequence shown here is derived from an EMBL/GenBank/DDBJ whole genome shotgun (WGS) entry which is preliminary data.</text>
</comment>
<proteinExistence type="predicted"/>
<dbReference type="InterPro" id="IPR036890">
    <property type="entry name" value="HATPase_C_sf"/>
</dbReference>
<dbReference type="OrthoDB" id="9802640at2"/>